<evidence type="ECO:0000256" key="1">
    <source>
        <dbReference type="ARBA" id="ARBA00011073"/>
    </source>
</evidence>
<keyword evidence="2 5" id="KW-0645">Protease</keyword>
<dbReference type="Pfam" id="PF24476">
    <property type="entry name" value="DUF7580"/>
    <property type="match status" value="1"/>
</dbReference>
<evidence type="ECO:0000256" key="3">
    <source>
        <dbReference type="ARBA" id="ARBA00022801"/>
    </source>
</evidence>
<evidence type="ECO:0000256" key="5">
    <source>
        <dbReference type="PROSITE-ProRule" id="PRU01240"/>
    </source>
</evidence>
<dbReference type="PANTHER" id="PTHR43806:SF11">
    <property type="entry name" value="CEREVISIN-RELATED"/>
    <property type="match status" value="1"/>
</dbReference>
<dbReference type="PRINTS" id="PR00723">
    <property type="entry name" value="SUBTILISIN"/>
</dbReference>
<evidence type="ECO:0000313" key="8">
    <source>
        <dbReference type="EMBL" id="PNP51049.1"/>
    </source>
</evidence>
<feature type="active site" description="Charge relay system" evidence="5">
    <location>
        <position position="819"/>
    </location>
</feature>
<dbReference type="OrthoDB" id="206201at2759"/>
<comment type="similarity">
    <text evidence="1 5">Belongs to the peptidase S8 family.</text>
</comment>
<dbReference type="Proteomes" id="UP000236290">
    <property type="component" value="Unassembled WGS sequence"/>
</dbReference>
<feature type="domain" description="DUF7580" evidence="7">
    <location>
        <begin position="179"/>
        <end position="455"/>
    </location>
</feature>
<dbReference type="AlphaFoldDB" id="A0A2K0TZU0"/>
<dbReference type="InterPro" id="IPR023827">
    <property type="entry name" value="Peptidase_S8_Asp-AS"/>
</dbReference>
<evidence type="ECO:0000259" key="7">
    <source>
        <dbReference type="Pfam" id="PF24476"/>
    </source>
</evidence>
<proteinExistence type="inferred from homology"/>
<dbReference type="EMBL" id="MTYI01000139">
    <property type="protein sequence ID" value="PNP51049.1"/>
    <property type="molecule type" value="Genomic_DNA"/>
</dbReference>
<name>A0A2K0TZU0_TRIHA</name>
<gene>
    <name evidence="8" type="ORF">THARTR1_08277</name>
</gene>
<evidence type="ECO:0000256" key="2">
    <source>
        <dbReference type="ARBA" id="ARBA00022670"/>
    </source>
</evidence>
<protein>
    <submittedName>
        <fullName evidence="8">Uncharacterized protein</fullName>
    </submittedName>
</protein>
<accession>A0A2K0TZU0</accession>
<comment type="caution">
    <text evidence="8">The sequence shown here is derived from an EMBL/GenBank/DDBJ whole genome shotgun (WGS) entry which is preliminary data.</text>
</comment>
<dbReference type="PANTHER" id="PTHR43806">
    <property type="entry name" value="PEPTIDASE S8"/>
    <property type="match status" value="1"/>
</dbReference>
<dbReference type="SUPFAM" id="SSF52743">
    <property type="entry name" value="Subtilisin-like"/>
    <property type="match status" value="1"/>
</dbReference>
<dbReference type="InterPro" id="IPR000209">
    <property type="entry name" value="Peptidase_S8/S53_dom"/>
</dbReference>
<dbReference type="InterPro" id="IPR036852">
    <property type="entry name" value="Peptidase_S8/S53_dom_sf"/>
</dbReference>
<evidence type="ECO:0000313" key="9">
    <source>
        <dbReference type="Proteomes" id="UP000236290"/>
    </source>
</evidence>
<sequence>MTEDDHSSAASNPKRSRSLRRRLRLLQSALPEVLAAAATHASTGGTERDRQFWGSLLGTYKDIELEQWCFDLLHDAHGDLVEDVLKGLEEVVQIAGLIPEEYKQTLFPRLEILTEEIEQASEPSEVCIQIAVPNDTDRIIELLSSLAAVIKDIVSQSQPPSDGPLVSSKTKPVLAPLISNLFSALFAYRICTRTCRSSPHKAALVLSTNRTCAGDFATFTVLLSKERASDSTTQWLQTGITVHKPLPQSEVRIDPPISTTRELVVRNICSLTNRRDMAPVNLKVVERSLYHHSRAMDQMMTHFQNCEPANLREAFFENTADLRFGGKICLAVVLSFSFLDFCGKPWFPGGWNGDSIFLMHDNTSVSLQPFLITELIQLESGHSTEATIASWEAKLLDHGILLMEIFNQDTFPSPPKQPGGAPPARKDMYKACNTWFNSIKWGTFGYWRQAVEACISGRLMEKLNFFSKLNSRALDGPSGSQSLNPEEGLDKVFVGLFYKEILSPFEAAFASQWPDKDPDEVISTIKLRYAGGNSEQPATRRTRNSNRRATSNVATIKSLYNSRSGSLMVRQVDDHGIRIFFDTSECSNLEHIENANEWFKYFDKIRANLKFRAVSGKKIRIGVLDTGIDMNNATISQNKARIQCWPPGADHHDNVGHGTHVAFLLLHLTKHVDLRICKITDSADIEDASINQIADAITHFSQPGKDRVDILNLSFGFPEYHGKLEPINKAIRNAASSGLIIFAAAGNEGGNASIPWPASLYKKGEVIPICSSDGKGELSGTNPSFNASRYIYTLGRGVKSCQVRDVNGVQQVIHRSGSSFATPIAAATAAIILGFVDSANPSSEHSKELEELKPRLRTRLGMEMVMRGVCVREPHRAQHYYLTPWYLFKFREAIQIPFIIKILEQVLP</sequence>
<dbReference type="InterPro" id="IPR056002">
    <property type="entry name" value="DUF7580"/>
</dbReference>
<dbReference type="CDD" id="cd00306">
    <property type="entry name" value="Peptidases_S8_S53"/>
    <property type="match status" value="1"/>
</dbReference>
<dbReference type="GO" id="GO:0006508">
    <property type="term" value="P:proteolysis"/>
    <property type="evidence" value="ECO:0007669"/>
    <property type="project" value="UniProtKB-KW"/>
</dbReference>
<feature type="active site" description="Charge relay system" evidence="5">
    <location>
        <position position="625"/>
    </location>
</feature>
<organism evidence="8 9">
    <name type="scientific">Trichoderma harzianum</name>
    <name type="common">Hypocrea lixii</name>
    <dbReference type="NCBI Taxonomy" id="5544"/>
    <lineage>
        <taxon>Eukaryota</taxon>
        <taxon>Fungi</taxon>
        <taxon>Dikarya</taxon>
        <taxon>Ascomycota</taxon>
        <taxon>Pezizomycotina</taxon>
        <taxon>Sordariomycetes</taxon>
        <taxon>Hypocreomycetidae</taxon>
        <taxon>Hypocreales</taxon>
        <taxon>Hypocreaceae</taxon>
        <taxon>Trichoderma</taxon>
    </lineage>
</organism>
<keyword evidence="4 5" id="KW-0720">Serine protease</keyword>
<feature type="domain" description="Peptidase S8/S53" evidence="6">
    <location>
        <begin position="616"/>
        <end position="842"/>
    </location>
</feature>
<evidence type="ECO:0000259" key="6">
    <source>
        <dbReference type="Pfam" id="PF00082"/>
    </source>
</evidence>
<feature type="active site" description="Charge relay system" evidence="5">
    <location>
        <position position="657"/>
    </location>
</feature>
<keyword evidence="3 5" id="KW-0378">Hydrolase</keyword>
<dbReference type="PROSITE" id="PS00136">
    <property type="entry name" value="SUBTILASE_ASP"/>
    <property type="match status" value="1"/>
</dbReference>
<dbReference type="GO" id="GO:0004252">
    <property type="term" value="F:serine-type endopeptidase activity"/>
    <property type="evidence" value="ECO:0007669"/>
    <property type="project" value="UniProtKB-UniRule"/>
</dbReference>
<reference evidence="8 9" key="1">
    <citation type="submission" date="2017-02" db="EMBL/GenBank/DDBJ databases">
        <title>Genomes of Trichoderma spp. with biocontrol activity.</title>
        <authorList>
            <person name="Gardiner D."/>
            <person name="Kazan K."/>
            <person name="Vos C."/>
            <person name="Harvey P."/>
        </authorList>
    </citation>
    <scope>NUCLEOTIDE SEQUENCE [LARGE SCALE GENOMIC DNA]</scope>
    <source>
        <strain evidence="8 9">Tr1</strain>
    </source>
</reference>
<dbReference type="PROSITE" id="PS51892">
    <property type="entry name" value="SUBTILASE"/>
    <property type="match status" value="1"/>
</dbReference>
<dbReference type="Gene3D" id="3.40.50.200">
    <property type="entry name" value="Peptidase S8/S53 domain"/>
    <property type="match status" value="1"/>
</dbReference>
<dbReference type="InterPro" id="IPR015500">
    <property type="entry name" value="Peptidase_S8_subtilisin-rel"/>
</dbReference>
<dbReference type="Pfam" id="PF00082">
    <property type="entry name" value="Peptidase_S8"/>
    <property type="match status" value="1"/>
</dbReference>
<dbReference type="InterPro" id="IPR050131">
    <property type="entry name" value="Peptidase_S8_subtilisin-like"/>
</dbReference>
<evidence type="ECO:0000256" key="4">
    <source>
        <dbReference type="ARBA" id="ARBA00022825"/>
    </source>
</evidence>